<name>A0A0W0Y4V9_9GAMM</name>
<dbReference type="InterPro" id="IPR007263">
    <property type="entry name" value="DCC1-like"/>
</dbReference>
<feature type="transmembrane region" description="Helical" evidence="1">
    <location>
        <begin position="12"/>
        <end position="29"/>
    </location>
</feature>
<keyword evidence="1" id="KW-1133">Transmembrane helix</keyword>
<feature type="transmembrane region" description="Helical" evidence="1">
    <location>
        <begin position="249"/>
        <end position="271"/>
    </location>
</feature>
<keyword evidence="1" id="KW-0472">Membrane</keyword>
<sequence length="656" mass="75914">MLQVYTNLSDYVIPFLGLIAASSLIFYKANFAPVFGKIYQFVQNRGLAENQNLNSELVKINLLRILLGLILFHRTFYIAYYQFYLDATSSSFYLSLTVLLCAGCVIIGFLTPVATTFLLLFNIPIDNMMKTVTLGTDVLQMMIMVFCLLPAGTHLSLDSRLRKRAYIGPVIRSLYQCFGVPTLEKIAILKLLLILTYGSLCIYSVTMHFDDIAWLSGNANLLVVTSSYLGKHYPFFREWSQASPEIAVIASKFSIYGMMVWELFLIPLLLWNRITRNVAIFWGLVFFVVSTFILQLGWLSYYEFVLWGLLFWQCHGLNPKANTCFKLIYDDKCNLCDKTLYFIQKVDLFGVIKETPLSVNQEILSKYGISRENAYQDLYGIDPQGRIFKGYSLYLELTKRVLLLHPLFPILYLGKFYIGPFLYRLIANNRIRVFGSCSVPSVKSTSNNEGDGLRAKAEIRDNQWLLKAFLPVFLICILSYFVRMPIVQQLIGYKPANYSAPIRKAMNEFGMNVINVFNYHDLHLNNSFFTVSRYDGSHWSLLPFTGKEGERLKWHQSDRMYFANSLLWRRSNLDGHNYCDLTELDTNSLSELIKLDTNLNHLDKQKLKYRVDYYYQPLPTIHTQKNYSVEFHKINHHCTIYVEPQRLAVLKKTVHA</sequence>
<feature type="transmembrane region" description="Helical" evidence="1">
    <location>
        <begin position="402"/>
        <end position="423"/>
    </location>
</feature>
<dbReference type="RefSeq" id="WP_058506900.1">
    <property type="nucleotide sequence ID" value="NZ_CAAAIK010000015.1"/>
</dbReference>
<reference evidence="2 3" key="1">
    <citation type="submission" date="2015-11" db="EMBL/GenBank/DDBJ databases">
        <title>Genomic analysis of 38 Legionella species identifies large and diverse effector repertoires.</title>
        <authorList>
            <person name="Burstein D."/>
            <person name="Amaro F."/>
            <person name="Zusman T."/>
            <person name="Lifshitz Z."/>
            <person name="Cohen O."/>
            <person name="Gilbert J.A."/>
            <person name="Pupko T."/>
            <person name="Shuman H.A."/>
            <person name="Segal G."/>
        </authorList>
    </citation>
    <scope>NUCLEOTIDE SEQUENCE [LARGE SCALE GENOMIC DNA]</scope>
    <source>
        <strain evidence="2 3">CDC#1442-AUS-E</strain>
    </source>
</reference>
<evidence type="ECO:0000313" key="3">
    <source>
        <dbReference type="Proteomes" id="UP000054618"/>
    </source>
</evidence>
<dbReference type="Pfam" id="PF04134">
    <property type="entry name" value="DCC1-like"/>
    <property type="match status" value="1"/>
</dbReference>
<gene>
    <name evidence="2" type="ORF">Lqui_0804</name>
</gene>
<evidence type="ECO:0000313" key="2">
    <source>
        <dbReference type="EMBL" id="KTD51960.1"/>
    </source>
</evidence>
<evidence type="ECO:0000256" key="1">
    <source>
        <dbReference type="SAM" id="Phobius"/>
    </source>
</evidence>
<accession>A0A0W0Y4V9</accession>
<feature type="transmembrane region" description="Helical" evidence="1">
    <location>
        <begin position="132"/>
        <end position="152"/>
    </location>
</feature>
<dbReference type="Proteomes" id="UP000054618">
    <property type="component" value="Unassembled WGS sequence"/>
</dbReference>
<evidence type="ECO:0008006" key="4">
    <source>
        <dbReference type="Google" id="ProtNLM"/>
    </source>
</evidence>
<dbReference type="STRING" id="45073.Lqui_0804"/>
<keyword evidence="1" id="KW-0812">Transmembrane</keyword>
<dbReference type="OrthoDB" id="7023433at2"/>
<protein>
    <recommendedName>
        <fullName evidence="4">DUF393 domain-containing protein</fullName>
    </recommendedName>
</protein>
<dbReference type="AlphaFoldDB" id="A0A0W0Y4V9"/>
<keyword evidence="3" id="KW-1185">Reference proteome</keyword>
<feature type="transmembrane region" description="Helical" evidence="1">
    <location>
        <begin position="464"/>
        <end position="482"/>
    </location>
</feature>
<dbReference type="GO" id="GO:0015035">
    <property type="term" value="F:protein-disulfide reductase activity"/>
    <property type="evidence" value="ECO:0007669"/>
    <property type="project" value="InterPro"/>
</dbReference>
<comment type="caution">
    <text evidence="2">The sequence shown here is derived from an EMBL/GenBank/DDBJ whole genome shotgun (WGS) entry which is preliminary data.</text>
</comment>
<dbReference type="PATRIC" id="fig|45073.5.peg.850"/>
<feature type="transmembrane region" description="Helical" evidence="1">
    <location>
        <begin position="186"/>
        <end position="205"/>
    </location>
</feature>
<dbReference type="EMBL" id="LNYS01000006">
    <property type="protein sequence ID" value="KTD51960.1"/>
    <property type="molecule type" value="Genomic_DNA"/>
</dbReference>
<proteinExistence type="predicted"/>
<feature type="transmembrane region" description="Helical" evidence="1">
    <location>
        <begin position="92"/>
        <end position="120"/>
    </location>
</feature>
<feature type="transmembrane region" description="Helical" evidence="1">
    <location>
        <begin position="278"/>
        <end position="301"/>
    </location>
</feature>
<feature type="transmembrane region" description="Helical" evidence="1">
    <location>
        <begin position="62"/>
        <end position="80"/>
    </location>
</feature>
<organism evidence="2 3">
    <name type="scientific">Legionella quinlivanii</name>
    <dbReference type="NCBI Taxonomy" id="45073"/>
    <lineage>
        <taxon>Bacteria</taxon>
        <taxon>Pseudomonadati</taxon>
        <taxon>Pseudomonadota</taxon>
        <taxon>Gammaproteobacteria</taxon>
        <taxon>Legionellales</taxon>
        <taxon>Legionellaceae</taxon>
        <taxon>Legionella</taxon>
    </lineage>
</organism>